<protein>
    <submittedName>
        <fullName evidence="1">DUF1934 domain-containing protein</fullName>
    </submittedName>
</protein>
<name>A0ABW3D419_9BACL</name>
<comment type="caution">
    <text evidence="1">The sequence shown here is derived from an EMBL/GenBank/DDBJ whole genome shotgun (WGS) entry which is preliminary data.</text>
</comment>
<reference evidence="2" key="1">
    <citation type="journal article" date="2019" name="Int. J. Syst. Evol. Microbiol.">
        <title>The Global Catalogue of Microorganisms (GCM) 10K type strain sequencing project: providing services to taxonomists for standard genome sequencing and annotation.</title>
        <authorList>
            <consortium name="The Broad Institute Genomics Platform"/>
            <consortium name="The Broad Institute Genome Sequencing Center for Infectious Disease"/>
            <person name="Wu L."/>
            <person name="Ma J."/>
        </authorList>
    </citation>
    <scope>NUCLEOTIDE SEQUENCE [LARGE SCALE GENOMIC DNA]</scope>
    <source>
        <strain evidence="2">CCUG 57263</strain>
    </source>
</reference>
<dbReference type="RefSeq" id="WP_144939705.1">
    <property type="nucleotide sequence ID" value="NZ_JBHTIU010000010.1"/>
</dbReference>
<evidence type="ECO:0000313" key="1">
    <source>
        <dbReference type="EMBL" id="MFD0868170.1"/>
    </source>
</evidence>
<organism evidence="1 2">
    <name type="scientific">Paenibacillus residui</name>
    <dbReference type="NCBI Taxonomy" id="629724"/>
    <lineage>
        <taxon>Bacteria</taxon>
        <taxon>Bacillati</taxon>
        <taxon>Bacillota</taxon>
        <taxon>Bacilli</taxon>
        <taxon>Bacillales</taxon>
        <taxon>Paenibacillaceae</taxon>
        <taxon>Paenibacillus</taxon>
    </lineage>
</organism>
<sequence length="139" mass="16134">MAAHKEIRLTVRSLQEDEETSRSFTAAWYPKEKNGYIRYQEEESDMGNTTTTVKVGREEIKVIRHGDLQSEQTFILHRWIPGFYRTQQGIIHLETYTHRLAVHLVDGIGKICWDYELRVQGSSAGRFSLTLDTEPALLH</sequence>
<evidence type="ECO:0000313" key="2">
    <source>
        <dbReference type="Proteomes" id="UP001597120"/>
    </source>
</evidence>
<dbReference type="InterPro" id="IPR012674">
    <property type="entry name" value="Calycin"/>
</dbReference>
<dbReference type="Pfam" id="PF09148">
    <property type="entry name" value="DUF1934"/>
    <property type="match status" value="1"/>
</dbReference>
<dbReference type="EMBL" id="JBHTIU010000010">
    <property type="protein sequence ID" value="MFD0868170.1"/>
    <property type="molecule type" value="Genomic_DNA"/>
</dbReference>
<dbReference type="Gene3D" id="2.40.128.20">
    <property type="match status" value="1"/>
</dbReference>
<dbReference type="SUPFAM" id="SSF50814">
    <property type="entry name" value="Lipocalins"/>
    <property type="match status" value="1"/>
</dbReference>
<dbReference type="InterPro" id="IPR015231">
    <property type="entry name" value="DUF1934"/>
</dbReference>
<dbReference type="Proteomes" id="UP001597120">
    <property type="component" value="Unassembled WGS sequence"/>
</dbReference>
<proteinExistence type="predicted"/>
<accession>A0ABW3D419</accession>
<gene>
    <name evidence="1" type="ORF">ACFQ03_03340</name>
</gene>
<keyword evidence="2" id="KW-1185">Reference proteome</keyword>